<dbReference type="GO" id="GO:0043161">
    <property type="term" value="P:proteasome-mediated ubiquitin-dependent protein catabolic process"/>
    <property type="evidence" value="ECO:0007669"/>
    <property type="project" value="TreeGrafter"/>
</dbReference>
<dbReference type="Pfam" id="PF14555">
    <property type="entry name" value="UBA_4"/>
    <property type="match status" value="1"/>
</dbReference>
<proteinExistence type="evidence at transcript level"/>
<dbReference type="GO" id="GO:0005634">
    <property type="term" value="C:nucleus"/>
    <property type="evidence" value="ECO:0007669"/>
    <property type="project" value="TreeGrafter"/>
</dbReference>
<gene>
    <name evidence="3" type="primary">Ubxn7</name>
</gene>
<dbReference type="Pfam" id="PF00789">
    <property type="entry name" value="UBX"/>
    <property type="match status" value="1"/>
</dbReference>
<feature type="compositionally biased region" description="Polar residues" evidence="1">
    <location>
        <begin position="286"/>
        <end position="296"/>
    </location>
</feature>
<dbReference type="PANTHER" id="PTHR23322:SF6">
    <property type="entry name" value="UBX DOMAIN-CONTAINING PROTEIN 7"/>
    <property type="match status" value="1"/>
</dbReference>
<dbReference type="InterPro" id="IPR001012">
    <property type="entry name" value="UBX_dom"/>
</dbReference>
<dbReference type="CDD" id="cd01773">
    <property type="entry name" value="UBX_UBXN7"/>
    <property type="match status" value="1"/>
</dbReference>
<dbReference type="InterPro" id="IPR009060">
    <property type="entry name" value="UBA-like_sf"/>
</dbReference>
<evidence type="ECO:0000259" key="2">
    <source>
        <dbReference type="PROSITE" id="PS50033"/>
    </source>
</evidence>
<evidence type="ECO:0000256" key="1">
    <source>
        <dbReference type="SAM" id="MobiDB-lite"/>
    </source>
</evidence>
<feature type="domain" description="UBX" evidence="2">
    <location>
        <begin position="417"/>
        <end position="494"/>
    </location>
</feature>
<sequence>MDDSLKEFMAVTGSDEGTAQRMLEAFSGNLQAAVSSFLDGAVTSGNNQTPPTVPDEVRAPIPQTKGVLIDDYETSPQWMVRHRPRSVFDGFRNFKSEEDAKPGSKRLKRLEDLFRPPLDIMHKGTFHTAKGEGSMNSKWLIVNVQNIREFVCQVLNRDVWSNSSVKSLIKEHFVFWQVYSDSSEGERFMNFYSVTEWPHVSILDPRTGGRLAMFKEFTKESVISQLTDFIDNHGVLEADDGQPPSKKIKHDIWDSSEEIQMAAAIAASLEETKPSAVEDIDDEESLSNGSNFVDASSDSRESPIIVDAEGPELKSNGANKEEIKEKVELAKGQSSVNGRVPDCNGVNTADDRETGNNLETSPPKRKLVKIFPKKSPSAKAFDKSRTRFVPVRCYETDSNGAKEPDAPNSSNGPQQSTTTAKCRLMLRLPDGKREKIVLEEDDTLKDLMHVLATKGLETEKYEVLTNFPQKLLSTMDQTLTLKKVGLCPQETVFVREKL</sequence>
<dbReference type="InterPro" id="IPR050730">
    <property type="entry name" value="UBX_domain-protein"/>
</dbReference>
<accession>A0A6F9DVN6</accession>
<dbReference type="SMART" id="SM00166">
    <property type="entry name" value="UBX"/>
    <property type="match status" value="1"/>
</dbReference>
<feature type="compositionally biased region" description="Polar residues" evidence="1">
    <location>
        <begin position="407"/>
        <end position="418"/>
    </location>
</feature>
<dbReference type="Gene3D" id="3.10.20.90">
    <property type="entry name" value="Phosphatidylinositol 3-kinase Catalytic Subunit, Chain A, domain 1"/>
    <property type="match status" value="1"/>
</dbReference>
<dbReference type="AlphaFoldDB" id="A0A6F9DVN6"/>
<dbReference type="InterPro" id="IPR029071">
    <property type="entry name" value="Ubiquitin-like_domsf"/>
</dbReference>
<dbReference type="GO" id="GO:0043130">
    <property type="term" value="F:ubiquitin binding"/>
    <property type="evidence" value="ECO:0007669"/>
    <property type="project" value="TreeGrafter"/>
</dbReference>
<dbReference type="SUPFAM" id="SSF52833">
    <property type="entry name" value="Thioredoxin-like"/>
    <property type="match status" value="1"/>
</dbReference>
<dbReference type="PANTHER" id="PTHR23322">
    <property type="entry name" value="FAS-ASSOCIATED PROTEIN"/>
    <property type="match status" value="1"/>
</dbReference>
<dbReference type="InterPro" id="IPR036249">
    <property type="entry name" value="Thioredoxin-like_sf"/>
</dbReference>
<feature type="region of interest" description="Disordered" evidence="1">
    <location>
        <begin position="396"/>
        <end position="418"/>
    </location>
</feature>
<name>A0A6F9DVN6_9ASCI</name>
<dbReference type="Pfam" id="PF13899">
    <property type="entry name" value="Thioredoxin_7"/>
    <property type="match status" value="1"/>
</dbReference>
<dbReference type="SMART" id="SM00594">
    <property type="entry name" value="UAS"/>
    <property type="match status" value="1"/>
</dbReference>
<reference evidence="3" key="1">
    <citation type="submission" date="2020-04" db="EMBL/GenBank/DDBJ databases">
        <authorList>
            <person name="Neveu A P."/>
        </authorList>
    </citation>
    <scope>NUCLEOTIDE SEQUENCE</scope>
    <source>
        <tissue evidence="3">Whole embryo</tissue>
    </source>
</reference>
<dbReference type="CDD" id="cd02958">
    <property type="entry name" value="UAS"/>
    <property type="match status" value="1"/>
</dbReference>
<dbReference type="Gene3D" id="1.10.8.10">
    <property type="entry name" value="DNA helicase RuvA subunit, C-terminal domain"/>
    <property type="match status" value="1"/>
</dbReference>
<dbReference type="PROSITE" id="PS50033">
    <property type="entry name" value="UBX"/>
    <property type="match status" value="1"/>
</dbReference>
<dbReference type="Gene3D" id="3.40.30.10">
    <property type="entry name" value="Glutaredoxin"/>
    <property type="match status" value="1"/>
</dbReference>
<dbReference type="EMBL" id="LR791620">
    <property type="protein sequence ID" value="CAB3267482.1"/>
    <property type="molecule type" value="mRNA"/>
</dbReference>
<feature type="region of interest" description="Disordered" evidence="1">
    <location>
        <begin position="328"/>
        <end position="362"/>
    </location>
</feature>
<dbReference type="SUPFAM" id="SSF54236">
    <property type="entry name" value="Ubiquitin-like"/>
    <property type="match status" value="1"/>
</dbReference>
<protein>
    <submittedName>
        <fullName evidence="3">UBX domain-containing protein 7-like</fullName>
    </submittedName>
</protein>
<evidence type="ECO:0000313" key="3">
    <source>
        <dbReference type="EMBL" id="CAB3267482.1"/>
    </source>
</evidence>
<organism evidence="3">
    <name type="scientific">Phallusia mammillata</name>
    <dbReference type="NCBI Taxonomy" id="59560"/>
    <lineage>
        <taxon>Eukaryota</taxon>
        <taxon>Metazoa</taxon>
        <taxon>Chordata</taxon>
        <taxon>Tunicata</taxon>
        <taxon>Ascidiacea</taxon>
        <taxon>Phlebobranchia</taxon>
        <taxon>Ascidiidae</taxon>
        <taxon>Phallusia</taxon>
    </lineage>
</organism>
<dbReference type="SUPFAM" id="SSF46934">
    <property type="entry name" value="UBA-like"/>
    <property type="match status" value="1"/>
</dbReference>
<dbReference type="InterPro" id="IPR006577">
    <property type="entry name" value="UAS"/>
</dbReference>
<feature type="region of interest" description="Disordered" evidence="1">
    <location>
        <begin position="272"/>
        <end position="302"/>
    </location>
</feature>